<name>A0A5M8PHI7_9LECA</name>
<gene>
    <name evidence="1" type="ORF">FRX48_07986</name>
</gene>
<dbReference type="Proteomes" id="UP000324767">
    <property type="component" value="Unassembled WGS sequence"/>
</dbReference>
<reference evidence="1 2" key="1">
    <citation type="submission" date="2019-09" db="EMBL/GenBank/DDBJ databases">
        <title>The hologenome of the rock-dwelling lichen Lasallia pustulata.</title>
        <authorList>
            <person name="Greshake Tzovaras B."/>
            <person name="Segers F."/>
            <person name="Bicker A."/>
            <person name="Dal Grande F."/>
            <person name="Otte J."/>
            <person name="Hankeln T."/>
            <person name="Schmitt I."/>
            <person name="Ebersberger I."/>
        </authorList>
    </citation>
    <scope>NUCLEOTIDE SEQUENCE [LARGE SCALE GENOMIC DNA]</scope>
    <source>
        <strain evidence="1">A1-1</strain>
    </source>
</reference>
<proteinExistence type="predicted"/>
<accession>A0A5M8PHI7</accession>
<evidence type="ECO:0000313" key="1">
    <source>
        <dbReference type="EMBL" id="KAA6408244.1"/>
    </source>
</evidence>
<sequence length="604" mass="68973">MPHYGHNSHLGQTTCTLCRHQAEEGCIILNPHQAQYEVNECASPCIRCSRYPTLSIWYHKSCYEILVSSYKTAPIPTPDDLEELGRATSTLYLPPSNQKGDVASVREGLFSHHTKYIMQDSFRQDLLRQLPMELLTMILKYIGLCRYLIVLGESRRLMGQLRIGGGYRCERLSLSGDIYITRTNYQGISYISRISNTPGMLSSDETFPGESLSLPPNTQRIILSQDHMGVRNIQFSRTNSDLSADGSPWYECIGISDAISDAEMEISCNGLFLRSVRLCSGIASSVDRLWSSPYPPKVQSWNLYRIQYMRSSRLHYIQLHTGITGLTVCCMNGRNIGIHAFPIASREYKSFINKMKQRAIRRHLYWMFFPINPGESIDNIWIRQFRGCEGEFSNPVIVLQTSRLRTITFGPYIPLHLRHILRFYSLLRNGDGVVSGLCHNGLDPESRYISEIGVTCNPHYAKETVELEPKFDSYLSPPIPPGGWSSFTSWYITKARLQGLVEVQFCQDNDQPHHPCIGLLLYYDDESVETLGQIRWDQKISDKILAPIRIQRSNNVGKDYIRDIQGTTLADPRMAEDGWQKIPKHGIVVWWFSQIGDELAVYDV</sequence>
<comment type="caution">
    <text evidence="1">The sequence shown here is derived from an EMBL/GenBank/DDBJ whole genome shotgun (WGS) entry which is preliminary data.</text>
</comment>
<dbReference type="OrthoDB" id="5153231at2759"/>
<organism evidence="1 2">
    <name type="scientific">Lasallia pustulata</name>
    <dbReference type="NCBI Taxonomy" id="136370"/>
    <lineage>
        <taxon>Eukaryota</taxon>
        <taxon>Fungi</taxon>
        <taxon>Dikarya</taxon>
        <taxon>Ascomycota</taxon>
        <taxon>Pezizomycotina</taxon>
        <taxon>Lecanoromycetes</taxon>
        <taxon>OSLEUM clade</taxon>
        <taxon>Umbilicariomycetidae</taxon>
        <taxon>Umbilicariales</taxon>
        <taxon>Umbilicariaceae</taxon>
        <taxon>Lasallia</taxon>
    </lineage>
</organism>
<dbReference type="AlphaFoldDB" id="A0A5M8PHI7"/>
<dbReference type="EMBL" id="VXIT01000014">
    <property type="protein sequence ID" value="KAA6408244.1"/>
    <property type="molecule type" value="Genomic_DNA"/>
</dbReference>
<evidence type="ECO:0000313" key="2">
    <source>
        <dbReference type="Proteomes" id="UP000324767"/>
    </source>
</evidence>
<protein>
    <submittedName>
        <fullName evidence="1">Uncharacterized protein</fullName>
    </submittedName>
</protein>